<dbReference type="Gene3D" id="3.40.50.300">
    <property type="entry name" value="P-loop containing nucleotide triphosphate hydrolases"/>
    <property type="match status" value="1"/>
</dbReference>
<evidence type="ECO:0000313" key="3">
    <source>
        <dbReference type="Proteomes" id="UP000192491"/>
    </source>
</evidence>
<accession>A0A1Y1QDC5</accession>
<dbReference type="InterPro" id="IPR003593">
    <property type="entry name" value="AAA+_ATPase"/>
</dbReference>
<dbReference type="AlphaFoldDB" id="A0A1Y1QDC5"/>
<gene>
    <name evidence="2" type="ORF">BWK73_40515</name>
</gene>
<dbReference type="GO" id="GO:0016887">
    <property type="term" value="F:ATP hydrolysis activity"/>
    <property type="evidence" value="ECO:0007669"/>
    <property type="project" value="InterPro"/>
</dbReference>
<dbReference type="SMART" id="SM00382">
    <property type="entry name" value="AAA"/>
    <property type="match status" value="1"/>
</dbReference>
<comment type="caution">
    <text evidence="2">The sequence shown here is derived from an EMBL/GenBank/DDBJ whole genome shotgun (WGS) entry which is preliminary data.</text>
</comment>
<evidence type="ECO:0000313" key="2">
    <source>
        <dbReference type="EMBL" id="OQX03131.1"/>
    </source>
</evidence>
<reference evidence="2 3" key="1">
    <citation type="submission" date="2017-01" db="EMBL/GenBank/DDBJ databases">
        <title>Novel large sulfur bacteria in the metagenomes of groundwater-fed chemosynthetic microbial mats in the Lake Huron basin.</title>
        <authorList>
            <person name="Sharrar A.M."/>
            <person name="Flood B.E."/>
            <person name="Bailey J.V."/>
            <person name="Jones D.S."/>
            <person name="Biddanda B."/>
            <person name="Ruberg S.A."/>
            <person name="Marcus D.N."/>
            <person name="Dick G.J."/>
        </authorList>
    </citation>
    <scope>NUCLEOTIDE SEQUENCE [LARGE SCALE GENOMIC DNA]</scope>
    <source>
        <strain evidence="2">A8</strain>
    </source>
</reference>
<name>A0A1Y1QDC5_9GAMM</name>
<organism evidence="2 3">
    <name type="scientific">Thiothrix lacustris</name>
    <dbReference type="NCBI Taxonomy" id="525917"/>
    <lineage>
        <taxon>Bacteria</taxon>
        <taxon>Pseudomonadati</taxon>
        <taxon>Pseudomonadota</taxon>
        <taxon>Gammaproteobacteria</taxon>
        <taxon>Thiotrichales</taxon>
        <taxon>Thiotrichaceae</taxon>
        <taxon>Thiothrix</taxon>
    </lineage>
</organism>
<dbReference type="Proteomes" id="UP000192491">
    <property type="component" value="Unassembled WGS sequence"/>
</dbReference>
<dbReference type="PANTHER" id="PTHR42759">
    <property type="entry name" value="MOXR FAMILY PROTEIN"/>
    <property type="match status" value="1"/>
</dbReference>
<dbReference type="EMBL" id="MTEJ01000429">
    <property type="protein sequence ID" value="OQX03131.1"/>
    <property type="molecule type" value="Genomic_DNA"/>
</dbReference>
<dbReference type="InterPro" id="IPR050764">
    <property type="entry name" value="CbbQ/NirQ/NorQ/GpvN"/>
</dbReference>
<protein>
    <recommendedName>
        <fullName evidence="1">AAA+ ATPase domain-containing protein</fullName>
    </recommendedName>
</protein>
<evidence type="ECO:0000259" key="1">
    <source>
        <dbReference type="SMART" id="SM00382"/>
    </source>
</evidence>
<dbReference type="InterPro" id="IPR011704">
    <property type="entry name" value="ATPase_dyneun-rel_AAA"/>
</dbReference>
<dbReference type="PANTHER" id="PTHR42759:SF1">
    <property type="entry name" value="MAGNESIUM-CHELATASE SUBUNIT CHLD"/>
    <property type="match status" value="1"/>
</dbReference>
<dbReference type="SUPFAM" id="SSF52540">
    <property type="entry name" value="P-loop containing nucleoside triphosphate hydrolases"/>
    <property type="match status" value="1"/>
</dbReference>
<proteinExistence type="predicted"/>
<dbReference type="InterPro" id="IPR027417">
    <property type="entry name" value="P-loop_NTPase"/>
</dbReference>
<sequence length="328" mass="37324">MIPELTIDEPFTLDPCGSWPETQHVFDEDSVYAIRMALAAERPLLLRGDPGTGKSQLARAAAQKLGRIFISEVVHSRTEPQDLQWRMDAISRLGKAQMLGQSGTKYQDELPKDITDPLDPRLFLNPGVLWWVFGWQSAFTQHGYSCHKSYLPEAPPEWDASKGAVLLIDEIDKADADLPNSLLETLGNRAFHIPWLGETIRQQQGDALPLVIITTNEERELPAAFVRRCLVMEMNLPDKQDDVFVNWLYKRGRVHFKDPQTCPDSVLKDAAKLLIEDRKEAGRQGFKKPGQAEYLDLVKAVTTLEKTEKKQRDLLQKVSHFAFKKHRQ</sequence>
<dbReference type="Pfam" id="PF07728">
    <property type="entry name" value="AAA_5"/>
    <property type="match status" value="1"/>
</dbReference>
<dbReference type="GO" id="GO:0005524">
    <property type="term" value="F:ATP binding"/>
    <property type="evidence" value="ECO:0007669"/>
    <property type="project" value="InterPro"/>
</dbReference>
<feature type="domain" description="AAA+ ATPase" evidence="1">
    <location>
        <begin position="40"/>
        <end position="238"/>
    </location>
</feature>